<evidence type="ECO:0000313" key="1">
    <source>
        <dbReference type="EMBL" id="RED22023.1"/>
    </source>
</evidence>
<keyword evidence="1" id="KW-0121">Carboxypeptidase</keyword>
<dbReference type="Proteomes" id="UP000257004">
    <property type="component" value="Unassembled WGS sequence"/>
</dbReference>
<proteinExistence type="predicted"/>
<gene>
    <name evidence="1" type="ORF">BD847_3520</name>
</gene>
<dbReference type="OrthoDB" id="1427655at2"/>
<reference evidence="1 2" key="1">
    <citation type="submission" date="2018-07" db="EMBL/GenBank/DDBJ databases">
        <title>Genomic Encyclopedia of Archaeal and Bacterial Type Strains, Phase II (KMG-II): from individual species to whole genera.</title>
        <authorList>
            <person name="Goeker M."/>
        </authorList>
    </citation>
    <scope>NUCLEOTIDE SEQUENCE [LARGE SCALE GENOMIC DNA]</scope>
    <source>
        <strain evidence="1 2">DSM 25795</strain>
    </source>
</reference>
<dbReference type="EMBL" id="QRDQ01000011">
    <property type="protein sequence ID" value="RED22023.1"/>
    <property type="molecule type" value="Genomic_DNA"/>
</dbReference>
<keyword evidence="1" id="KW-0645">Protease</keyword>
<keyword evidence="2" id="KW-1185">Reference proteome</keyword>
<dbReference type="AlphaFoldDB" id="A0A3D9FQM9"/>
<sequence length="256" mass="28411">MQVKSNSTFNIILFLVLTEFGYGQDVDRKEILGEIFEGSISIEGVNIINTTSQIAKVSDVNGVFSIPAKKGDVLVFSAVSLDSIKREITAEDLKVGKLFIKMVANKIELKEVVINTQITAENLGIVPHGQKTYTPAERKLKTAGDFKPVMLLGLLGGSMPVDPLINKISGRTKQLKELVALERKELNIEQLGNLFEDAYFIDYLKIPSEYVSGFKFYFVETQDITVLLTEKNKSKLTPLLAESALKYNEIISGETK</sequence>
<dbReference type="GO" id="GO:0004180">
    <property type="term" value="F:carboxypeptidase activity"/>
    <property type="evidence" value="ECO:0007669"/>
    <property type="project" value="UniProtKB-KW"/>
</dbReference>
<comment type="caution">
    <text evidence="1">The sequence shown here is derived from an EMBL/GenBank/DDBJ whole genome shotgun (WGS) entry which is preliminary data.</text>
</comment>
<name>A0A3D9FQM9_9FLAO</name>
<protein>
    <submittedName>
        <fullName evidence="1">Carboxypeptidase-like protein</fullName>
    </submittedName>
</protein>
<keyword evidence="1" id="KW-0378">Hydrolase</keyword>
<accession>A0A3D9FQM9</accession>
<organism evidence="1 2">
    <name type="scientific">Flavobacterium cutihirudinis</name>
    <dbReference type="NCBI Taxonomy" id="1265740"/>
    <lineage>
        <taxon>Bacteria</taxon>
        <taxon>Pseudomonadati</taxon>
        <taxon>Bacteroidota</taxon>
        <taxon>Flavobacteriia</taxon>
        <taxon>Flavobacteriales</taxon>
        <taxon>Flavobacteriaceae</taxon>
        <taxon>Flavobacterium</taxon>
    </lineage>
</organism>
<evidence type="ECO:0000313" key="2">
    <source>
        <dbReference type="Proteomes" id="UP000257004"/>
    </source>
</evidence>